<evidence type="ECO:0000256" key="2">
    <source>
        <dbReference type="SAM" id="SignalP"/>
    </source>
</evidence>
<dbReference type="AlphaFoldDB" id="A0A8S1T4F7"/>
<dbReference type="EC" id="3.5.1.23" evidence="1"/>
<dbReference type="GO" id="GO:0017040">
    <property type="term" value="F:N-acylsphingosine amidohydrolase activity"/>
    <property type="evidence" value="ECO:0007669"/>
    <property type="project" value="UniProtKB-EC"/>
</dbReference>
<comment type="caution">
    <text evidence="3">The sequence shown here is derived from an EMBL/GenBank/DDBJ whole genome shotgun (WGS) entry which is preliminary data.</text>
</comment>
<organism evidence="3 4">
    <name type="scientific">Paramecium pentaurelia</name>
    <dbReference type="NCBI Taxonomy" id="43138"/>
    <lineage>
        <taxon>Eukaryota</taxon>
        <taxon>Sar</taxon>
        <taxon>Alveolata</taxon>
        <taxon>Ciliophora</taxon>
        <taxon>Intramacronucleata</taxon>
        <taxon>Oligohymenophorea</taxon>
        <taxon>Peniculida</taxon>
        <taxon>Parameciidae</taxon>
        <taxon>Paramecium</taxon>
    </lineage>
</organism>
<proteinExistence type="predicted"/>
<dbReference type="EMBL" id="CAJJDO010000016">
    <property type="protein sequence ID" value="CAD8146768.1"/>
    <property type="molecule type" value="Genomic_DNA"/>
</dbReference>
<sequence length="360" mass="42390">MQYSILIVFMSFVASFNYLPEVEIDLSIEPKQRWKQAIRIIIEQYGYENSFGQVFEFHNKNTFYILDPQDYSTIAKAIRIHYPEYSLELDGIVEELNRSEITFEYLSAWAYFHEIAHISTDITESTGLLLQVGDQIIHGRNMDQAPIQARNIILHLIIKKDGQYLGESVEWIHYFIKIQCCILEENWRFCIPLNKNQLMIFIEQGVSSLAWTYRYILINENMNTFDKVVSYLEQNQVASSFYNVIGGKEKNQGVIISRDPFIMYPTISLNTSILNQINYQYLVQTNYDHWLPDPQNDQRRTMAENLLAQLQIHQWNEFGVFAVMETYPIHNEGTFYTIIMNAKYNRLIAFGQPNMTQIEN</sequence>
<protein>
    <recommendedName>
        <fullName evidence="1">ceramidase</fullName>
        <ecNumber evidence="1">3.5.1.23</ecNumber>
    </recommendedName>
</protein>
<evidence type="ECO:0000313" key="3">
    <source>
        <dbReference type="EMBL" id="CAD8146768.1"/>
    </source>
</evidence>
<gene>
    <name evidence="3" type="ORF">PPENT_87.1.T0160042</name>
</gene>
<dbReference type="PANTHER" id="PTHR28583">
    <property type="entry name" value="ACID AMIDASE"/>
    <property type="match status" value="1"/>
</dbReference>
<keyword evidence="2" id="KW-0732">Signal</keyword>
<evidence type="ECO:0000256" key="1">
    <source>
        <dbReference type="ARBA" id="ARBA00011891"/>
    </source>
</evidence>
<accession>A0A8S1T4F7</accession>
<dbReference type="PANTHER" id="PTHR28583:SF1">
    <property type="entry name" value="ACID CERAMIDASE"/>
    <property type="match status" value="1"/>
</dbReference>
<keyword evidence="4" id="KW-1185">Reference proteome</keyword>
<dbReference type="OrthoDB" id="5273684at2759"/>
<feature type="signal peptide" evidence="2">
    <location>
        <begin position="1"/>
        <end position="15"/>
    </location>
</feature>
<name>A0A8S1T4F7_9CILI</name>
<reference evidence="3" key="1">
    <citation type="submission" date="2021-01" db="EMBL/GenBank/DDBJ databases">
        <authorList>
            <consortium name="Genoscope - CEA"/>
            <person name="William W."/>
        </authorList>
    </citation>
    <scope>NUCLEOTIDE SEQUENCE</scope>
</reference>
<feature type="chain" id="PRO_5035743397" description="ceramidase" evidence="2">
    <location>
        <begin position="16"/>
        <end position="360"/>
    </location>
</feature>
<evidence type="ECO:0000313" key="4">
    <source>
        <dbReference type="Proteomes" id="UP000689195"/>
    </source>
</evidence>
<dbReference type="Proteomes" id="UP000689195">
    <property type="component" value="Unassembled WGS sequence"/>
</dbReference>